<gene>
    <name evidence="1" type="ORF">AK812_SmicGene39118</name>
</gene>
<comment type="caution">
    <text evidence="1">The sequence shown here is derived from an EMBL/GenBank/DDBJ whole genome shotgun (WGS) entry which is preliminary data.</text>
</comment>
<protein>
    <submittedName>
        <fullName evidence="1">Uncharacterized protein</fullName>
    </submittedName>
</protein>
<reference evidence="1 2" key="1">
    <citation type="submission" date="2016-02" db="EMBL/GenBank/DDBJ databases">
        <title>Genome analysis of coral dinoflagellate symbionts highlights evolutionary adaptations to a symbiotic lifestyle.</title>
        <authorList>
            <person name="Aranda M."/>
            <person name="Li Y."/>
            <person name="Liew Y.J."/>
            <person name="Baumgarten S."/>
            <person name="Simakov O."/>
            <person name="Wilson M."/>
            <person name="Piel J."/>
            <person name="Ashoor H."/>
            <person name="Bougouffa S."/>
            <person name="Bajic V.B."/>
            <person name="Ryu T."/>
            <person name="Ravasi T."/>
            <person name="Bayer T."/>
            <person name="Micklem G."/>
            <person name="Kim H."/>
            <person name="Bhak J."/>
            <person name="Lajeunesse T.C."/>
            <person name="Voolstra C.R."/>
        </authorList>
    </citation>
    <scope>NUCLEOTIDE SEQUENCE [LARGE SCALE GENOMIC DNA]</scope>
    <source>
        <strain evidence="1 2">CCMP2467</strain>
    </source>
</reference>
<dbReference type="Proteomes" id="UP000186817">
    <property type="component" value="Unassembled WGS sequence"/>
</dbReference>
<organism evidence="1 2">
    <name type="scientific">Symbiodinium microadriaticum</name>
    <name type="common">Dinoflagellate</name>
    <name type="synonym">Zooxanthella microadriatica</name>
    <dbReference type="NCBI Taxonomy" id="2951"/>
    <lineage>
        <taxon>Eukaryota</taxon>
        <taxon>Sar</taxon>
        <taxon>Alveolata</taxon>
        <taxon>Dinophyceae</taxon>
        <taxon>Suessiales</taxon>
        <taxon>Symbiodiniaceae</taxon>
        <taxon>Symbiodinium</taxon>
    </lineage>
</organism>
<keyword evidence="2" id="KW-1185">Reference proteome</keyword>
<sequence length="138" mass="15596">MFDASAAYVDVKVFNCNEVLFHWVFKRYRSDPDLSVQQQSCDEVLIRTASEGWFRRSVVISAFEVRARVYSIAPRGSVVASDHVSSESLFDRRRRATGMTPIAKRQAQEEANRIATMKTLLQKVQSSLPTSGYSGQIT</sequence>
<evidence type="ECO:0000313" key="1">
    <source>
        <dbReference type="EMBL" id="OLP80458.1"/>
    </source>
</evidence>
<dbReference type="EMBL" id="LSRX01001377">
    <property type="protein sequence ID" value="OLP80458.1"/>
    <property type="molecule type" value="Genomic_DNA"/>
</dbReference>
<proteinExistence type="predicted"/>
<accession>A0A1Q9CC08</accession>
<name>A0A1Q9CC08_SYMMI</name>
<dbReference type="AlphaFoldDB" id="A0A1Q9CC08"/>
<evidence type="ECO:0000313" key="2">
    <source>
        <dbReference type="Proteomes" id="UP000186817"/>
    </source>
</evidence>
<dbReference type="OrthoDB" id="10464395at2759"/>